<evidence type="ECO:0000313" key="2">
    <source>
        <dbReference type="Proteomes" id="UP000294933"/>
    </source>
</evidence>
<gene>
    <name evidence="1" type="ORF">BD410DRAFT_781864</name>
</gene>
<evidence type="ECO:0000313" key="1">
    <source>
        <dbReference type="EMBL" id="TDL27934.1"/>
    </source>
</evidence>
<organism evidence="1 2">
    <name type="scientific">Rickenella mellea</name>
    <dbReference type="NCBI Taxonomy" id="50990"/>
    <lineage>
        <taxon>Eukaryota</taxon>
        <taxon>Fungi</taxon>
        <taxon>Dikarya</taxon>
        <taxon>Basidiomycota</taxon>
        <taxon>Agaricomycotina</taxon>
        <taxon>Agaricomycetes</taxon>
        <taxon>Hymenochaetales</taxon>
        <taxon>Rickenellaceae</taxon>
        <taxon>Rickenella</taxon>
    </lineage>
</organism>
<reference evidence="1 2" key="1">
    <citation type="submission" date="2018-06" db="EMBL/GenBank/DDBJ databases">
        <title>A transcriptomic atlas of mushroom development highlights an independent origin of complex multicellularity.</title>
        <authorList>
            <consortium name="DOE Joint Genome Institute"/>
            <person name="Krizsan K."/>
            <person name="Almasi E."/>
            <person name="Merenyi Z."/>
            <person name="Sahu N."/>
            <person name="Viragh M."/>
            <person name="Koszo T."/>
            <person name="Mondo S."/>
            <person name="Kiss B."/>
            <person name="Balint B."/>
            <person name="Kues U."/>
            <person name="Barry K."/>
            <person name="Hegedus J.C."/>
            <person name="Henrissat B."/>
            <person name="Johnson J."/>
            <person name="Lipzen A."/>
            <person name="Ohm R."/>
            <person name="Nagy I."/>
            <person name="Pangilinan J."/>
            <person name="Yan J."/>
            <person name="Xiong Y."/>
            <person name="Grigoriev I.V."/>
            <person name="Hibbett D.S."/>
            <person name="Nagy L.G."/>
        </authorList>
    </citation>
    <scope>NUCLEOTIDE SEQUENCE [LARGE SCALE GENOMIC DNA]</scope>
    <source>
        <strain evidence="1 2">SZMC22713</strain>
    </source>
</reference>
<accession>A0A4Y7QJV6</accession>
<dbReference type="Proteomes" id="UP000294933">
    <property type="component" value="Unassembled WGS sequence"/>
</dbReference>
<name>A0A4Y7QJV6_9AGAM</name>
<sequence>MQVSHHFGGGVGDECLTYILVENIARRTSVLQDRVTIQTLRPNCIKSFMLRILLLTDDYTGHNAICPVSFVSQSASEIKMPAR</sequence>
<proteinExistence type="predicted"/>
<dbReference type="VEuPathDB" id="FungiDB:BD410DRAFT_781864"/>
<protein>
    <submittedName>
        <fullName evidence="1">Uncharacterized protein</fullName>
    </submittedName>
</protein>
<dbReference type="AlphaFoldDB" id="A0A4Y7QJV6"/>
<dbReference type="EMBL" id="ML170158">
    <property type="protein sequence ID" value="TDL27934.1"/>
    <property type="molecule type" value="Genomic_DNA"/>
</dbReference>
<keyword evidence="2" id="KW-1185">Reference proteome</keyword>